<evidence type="ECO:0000313" key="20">
    <source>
        <dbReference type="EMBL" id="RCL38029.1"/>
    </source>
</evidence>
<feature type="transmembrane region" description="Helical" evidence="19">
    <location>
        <begin position="207"/>
        <end position="225"/>
    </location>
</feature>
<proteinExistence type="inferred from homology"/>
<keyword evidence="16" id="KW-0594">Phospholipid biosynthesis</keyword>
<evidence type="ECO:0000256" key="17">
    <source>
        <dbReference type="ARBA" id="ARBA00023264"/>
    </source>
</evidence>
<evidence type="ECO:0000256" key="6">
    <source>
        <dbReference type="ARBA" id="ARBA00012487"/>
    </source>
</evidence>
<dbReference type="EMBL" id="QOPC01000014">
    <property type="protein sequence ID" value="RCL38029.1"/>
    <property type="molecule type" value="Genomic_DNA"/>
</dbReference>
<evidence type="ECO:0000256" key="10">
    <source>
        <dbReference type="ARBA" id="ARBA00022679"/>
    </source>
</evidence>
<evidence type="ECO:0000256" key="3">
    <source>
        <dbReference type="ARBA" id="ARBA00005119"/>
    </source>
</evidence>
<evidence type="ECO:0000256" key="9">
    <source>
        <dbReference type="ARBA" id="ARBA00022516"/>
    </source>
</evidence>
<protein>
    <recommendedName>
        <fullName evidence="7 18">Phosphatidate cytidylyltransferase</fullName>
        <ecNumber evidence="6 18">2.7.7.41</ecNumber>
    </recommendedName>
</protein>
<reference evidence="20 21" key="1">
    <citation type="journal article" date="2018" name="Microbiome">
        <title>Fine metagenomic profile of the Mediterranean stratified and mixed water columns revealed by assembly and recruitment.</title>
        <authorList>
            <person name="Haro-Moreno J.M."/>
            <person name="Lopez-Perez M."/>
            <person name="De La Torre J.R."/>
            <person name="Picazo A."/>
            <person name="Camacho A."/>
            <person name="Rodriguez-Valera F."/>
        </authorList>
    </citation>
    <scope>NUCLEOTIDE SEQUENCE [LARGE SCALE GENOMIC DNA]</scope>
    <source>
        <strain evidence="20">MED-G84</strain>
    </source>
</reference>
<sequence>MATELYKNIIQRLPAAIVLVTFIFGILYLQNIFVILALLMGIGILLIKEWLMLSGSKIDLKQIIFFVTLIMLSVYFTDEFIDLFLALTAIFWITYSFYLISNQTLSFISFHNNYLGIFLILSFLFAFIHLLIFSEFAGINKFFVLFVILFNTVLADVGAYLVGSSIGKTPLFPEISPNKTIEGLLGGIGFVLIFLSTIYFYDLVSLDLVLISLISLPFAFIGDYFESQLKREKLIKDSGSLIPGHGGLWDRLDSHIAVVPIFILLTSLMA</sequence>
<keyword evidence="17" id="KW-1208">Phospholipid metabolism</keyword>
<dbReference type="GO" id="GO:0016024">
    <property type="term" value="P:CDP-diacylglycerol biosynthetic process"/>
    <property type="evidence" value="ECO:0007669"/>
    <property type="project" value="UniProtKB-UniPathway"/>
</dbReference>
<keyword evidence="12 18" id="KW-0548">Nucleotidyltransferase</keyword>
<dbReference type="Proteomes" id="UP000253032">
    <property type="component" value="Unassembled WGS sequence"/>
</dbReference>
<dbReference type="PANTHER" id="PTHR46382">
    <property type="entry name" value="PHOSPHATIDATE CYTIDYLYLTRANSFERASE"/>
    <property type="match status" value="1"/>
</dbReference>
<comment type="subcellular location">
    <subcellularLocation>
        <location evidence="2">Cell membrane</location>
        <topology evidence="2">Multi-pass membrane protein</topology>
    </subcellularLocation>
</comment>
<comment type="similarity">
    <text evidence="5 18">Belongs to the CDS family.</text>
</comment>
<evidence type="ECO:0000256" key="16">
    <source>
        <dbReference type="ARBA" id="ARBA00023209"/>
    </source>
</evidence>
<evidence type="ECO:0000256" key="19">
    <source>
        <dbReference type="SAM" id="Phobius"/>
    </source>
</evidence>
<keyword evidence="10 18" id="KW-0808">Transferase</keyword>
<dbReference type="InterPro" id="IPR000374">
    <property type="entry name" value="PC_trans"/>
</dbReference>
<dbReference type="PROSITE" id="PS01315">
    <property type="entry name" value="CDS"/>
    <property type="match status" value="1"/>
</dbReference>
<comment type="pathway">
    <text evidence="3 18">Phospholipid metabolism; CDP-diacylglycerol biosynthesis; CDP-diacylglycerol from sn-glycerol 3-phosphate: step 3/3.</text>
</comment>
<evidence type="ECO:0000256" key="12">
    <source>
        <dbReference type="ARBA" id="ARBA00022695"/>
    </source>
</evidence>
<dbReference type="GO" id="GO:0004605">
    <property type="term" value="F:phosphatidate cytidylyltransferase activity"/>
    <property type="evidence" value="ECO:0007669"/>
    <property type="project" value="UniProtKB-EC"/>
</dbReference>
<feature type="transmembrane region" description="Helical" evidence="19">
    <location>
        <begin position="142"/>
        <end position="162"/>
    </location>
</feature>
<dbReference type="PANTHER" id="PTHR46382:SF1">
    <property type="entry name" value="PHOSPHATIDATE CYTIDYLYLTRANSFERASE"/>
    <property type="match status" value="1"/>
</dbReference>
<evidence type="ECO:0000256" key="5">
    <source>
        <dbReference type="ARBA" id="ARBA00010185"/>
    </source>
</evidence>
<organism evidence="20 21">
    <name type="scientific">SAR86 cluster bacterium</name>
    <dbReference type="NCBI Taxonomy" id="2030880"/>
    <lineage>
        <taxon>Bacteria</taxon>
        <taxon>Pseudomonadati</taxon>
        <taxon>Pseudomonadota</taxon>
        <taxon>Gammaproteobacteria</taxon>
        <taxon>SAR86 cluster</taxon>
    </lineage>
</organism>
<evidence type="ECO:0000256" key="15">
    <source>
        <dbReference type="ARBA" id="ARBA00023136"/>
    </source>
</evidence>
<comment type="catalytic activity">
    <reaction evidence="1 18">
        <text>a 1,2-diacyl-sn-glycero-3-phosphate + CTP + H(+) = a CDP-1,2-diacyl-sn-glycerol + diphosphate</text>
        <dbReference type="Rhea" id="RHEA:16229"/>
        <dbReference type="ChEBI" id="CHEBI:15378"/>
        <dbReference type="ChEBI" id="CHEBI:33019"/>
        <dbReference type="ChEBI" id="CHEBI:37563"/>
        <dbReference type="ChEBI" id="CHEBI:58332"/>
        <dbReference type="ChEBI" id="CHEBI:58608"/>
        <dbReference type="EC" id="2.7.7.41"/>
    </reaction>
</comment>
<dbReference type="Pfam" id="PF01148">
    <property type="entry name" value="CTP_transf_1"/>
    <property type="match status" value="1"/>
</dbReference>
<evidence type="ECO:0000256" key="13">
    <source>
        <dbReference type="ARBA" id="ARBA00022989"/>
    </source>
</evidence>
<dbReference type="EC" id="2.7.7.41" evidence="6 18"/>
<dbReference type="AlphaFoldDB" id="A0A368BL29"/>
<evidence type="ECO:0000313" key="21">
    <source>
        <dbReference type="Proteomes" id="UP000253032"/>
    </source>
</evidence>
<keyword evidence="8" id="KW-1003">Cell membrane</keyword>
<feature type="transmembrane region" description="Helical" evidence="19">
    <location>
        <begin position="58"/>
        <end position="77"/>
    </location>
</feature>
<keyword evidence="14" id="KW-0443">Lipid metabolism</keyword>
<name>A0A368BL29_9GAMM</name>
<evidence type="ECO:0000256" key="8">
    <source>
        <dbReference type="ARBA" id="ARBA00022475"/>
    </source>
</evidence>
<evidence type="ECO:0000256" key="7">
    <source>
        <dbReference type="ARBA" id="ARBA00019373"/>
    </source>
</evidence>
<evidence type="ECO:0000256" key="11">
    <source>
        <dbReference type="ARBA" id="ARBA00022692"/>
    </source>
</evidence>
<evidence type="ECO:0000256" key="1">
    <source>
        <dbReference type="ARBA" id="ARBA00001698"/>
    </source>
</evidence>
<evidence type="ECO:0000256" key="4">
    <source>
        <dbReference type="ARBA" id="ARBA00005189"/>
    </source>
</evidence>
<feature type="transmembrane region" description="Helical" evidence="19">
    <location>
        <begin position="83"/>
        <end position="101"/>
    </location>
</feature>
<dbReference type="GO" id="GO:0005886">
    <property type="term" value="C:plasma membrane"/>
    <property type="evidence" value="ECO:0007669"/>
    <property type="project" value="UniProtKB-SubCell"/>
</dbReference>
<keyword evidence="13 19" id="KW-1133">Transmembrane helix</keyword>
<evidence type="ECO:0000256" key="2">
    <source>
        <dbReference type="ARBA" id="ARBA00004651"/>
    </source>
</evidence>
<feature type="transmembrane region" description="Helical" evidence="19">
    <location>
        <begin position="15"/>
        <end position="46"/>
    </location>
</feature>
<comment type="caution">
    <text evidence="20">The sequence shown here is derived from an EMBL/GenBank/DDBJ whole genome shotgun (WGS) entry which is preliminary data.</text>
</comment>
<evidence type="ECO:0000256" key="18">
    <source>
        <dbReference type="RuleBase" id="RU003938"/>
    </source>
</evidence>
<comment type="pathway">
    <text evidence="4">Lipid metabolism.</text>
</comment>
<gene>
    <name evidence="20" type="ORF">DBW98_03020</name>
</gene>
<dbReference type="UniPathway" id="UPA00557">
    <property type="reaction ID" value="UER00614"/>
</dbReference>
<keyword evidence="9" id="KW-0444">Lipid biosynthesis</keyword>
<keyword evidence="15 19" id="KW-0472">Membrane</keyword>
<keyword evidence="11 18" id="KW-0812">Transmembrane</keyword>
<accession>A0A368BL29</accession>
<feature type="transmembrane region" description="Helical" evidence="19">
    <location>
        <begin position="183"/>
        <end position="201"/>
    </location>
</feature>
<feature type="transmembrane region" description="Helical" evidence="19">
    <location>
        <begin position="113"/>
        <end position="136"/>
    </location>
</feature>
<evidence type="ECO:0000256" key="14">
    <source>
        <dbReference type="ARBA" id="ARBA00023098"/>
    </source>
</evidence>